<dbReference type="Proteomes" id="UP000011668">
    <property type="component" value="Unassembled WGS sequence"/>
</dbReference>
<dbReference type="STRING" id="983506.L8WRL0"/>
<dbReference type="InterPro" id="IPR036322">
    <property type="entry name" value="WD40_repeat_dom_sf"/>
</dbReference>
<dbReference type="PANTHER" id="PTHR19879">
    <property type="entry name" value="TRANSCRIPTION INITIATION FACTOR TFIID"/>
    <property type="match status" value="1"/>
</dbReference>
<dbReference type="SMART" id="SM00320">
    <property type="entry name" value="WD40"/>
    <property type="match status" value="3"/>
</dbReference>
<dbReference type="PROSITE" id="PS50082">
    <property type="entry name" value="WD_REPEATS_2"/>
    <property type="match status" value="2"/>
</dbReference>
<dbReference type="PROSITE" id="PS50294">
    <property type="entry name" value="WD_REPEATS_REGION"/>
    <property type="match status" value="2"/>
</dbReference>
<reference evidence="2 3" key="1">
    <citation type="journal article" date="2013" name="Nat. Commun.">
        <title>The evolution and pathogenic mechanisms of the rice sheath blight pathogen.</title>
        <authorList>
            <person name="Zheng A."/>
            <person name="Lin R."/>
            <person name="Xu L."/>
            <person name="Qin P."/>
            <person name="Tang C."/>
            <person name="Ai P."/>
            <person name="Zhang D."/>
            <person name="Liu Y."/>
            <person name="Sun Z."/>
            <person name="Feng H."/>
            <person name="Wang Y."/>
            <person name="Chen Y."/>
            <person name="Liang X."/>
            <person name="Fu R."/>
            <person name="Li Q."/>
            <person name="Zhang J."/>
            <person name="Yu X."/>
            <person name="Xie Z."/>
            <person name="Ding L."/>
            <person name="Guan P."/>
            <person name="Tang J."/>
            <person name="Liang Y."/>
            <person name="Wang S."/>
            <person name="Deng Q."/>
            <person name="Li S."/>
            <person name="Zhu J."/>
            <person name="Wang L."/>
            <person name="Liu H."/>
            <person name="Li P."/>
        </authorList>
    </citation>
    <scope>NUCLEOTIDE SEQUENCE [LARGE SCALE GENOMIC DNA]</scope>
    <source>
        <strain evidence="3">AG-1 IA</strain>
    </source>
</reference>
<evidence type="ECO:0000313" key="2">
    <source>
        <dbReference type="EMBL" id="ELU39378.1"/>
    </source>
</evidence>
<dbReference type="OrthoDB" id="674604at2759"/>
<dbReference type="PANTHER" id="PTHR19879:SF9">
    <property type="entry name" value="TRANSCRIPTION INITIATION FACTOR TFIID SUBUNIT 5"/>
    <property type="match status" value="1"/>
</dbReference>
<keyword evidence="3" id="KW-1185">Reference proteome</keyword>
<dbReference type="InterPro" id="IPR015943">
    <property type="entry name" value="WD40/YVTN_repeat-like_dom_sf"/>
</dbReference>
<feature type="repeat" description="WD" evidence="1">
    <location>
        <begin position="201"/>
        <end position="242"/>
    </location>
</feature>
<dbReference type="EMBL" id="AFRT01001792">
    <property type="protein sequence ID" value="ELU39378.1"/>
    <property type="molecule type" value="Genomic_DNA"/>
</dbReference>
<dbReference type="InterPro" id="IPR001680">
    <property type="entry name" value="WD40_rpt"/>
</dbReference>
<comment type="caution">
    <text evidence="2">The sequence shown here is derived from an EMBL/GenBank/DDBJ whole genome shotgun (WGS) entry which is preliminary data.</text>
</comment>
<feature type="repeat" description="WD" evidence="1">
    <location>
        <begin position="158"/>
        <end position="199"/>
    </location>
</feature>
<evidence type="ECO:0000313" key="3">
    <source>
        <dbReference type="Proteomes" id="UP000011668"/>
    </source>
</evidence>
<sequence length="255" mass="27794">MLRTTGEAMWSRASLARQFRKGWKRTLDKGISMLSALKGKSALPDIINSLNDSWIFVSKYAAGSVSQSTPHIYISALPFCHHSNSVRKQYWGRTQGLLHLQGSAIEESQTALLAEWLMNPPAQCLAFCPDGSQFAVGFDDGTVRVLHGHNGAVALGPLEGHTEPVNCVSFSPDGSLLVSGSDDGTIFVRDAQTGNCIYDVIRGHESRVTSVCFLPDGKYLLSGSDDQTTRMWDSGNGSLIPNSIKRHHSRVQCTQ</sequence>
<organism evidence="2 3">
    <name type="scientific">Thanatephorus cucumeris (strain AG1-IA)</name>
    <name type="common">Rice sheath blight fungus</name>
    <name type="synonym">Rhizoctonia solani</name>
    <dbReference type="NCBI Taxonomy" id="983506"/>
    <lineage>
        <taxon>Eukaryota</taxon>
        <taxon>Fungi</taxon>
        <taxon>Dikarya</taxon>
        <taxon>Basidiomycota</taxon>
        <taxon>Agaricomycotina</taxon>
        <taxon>Agaricomycetes</taxon>
        <taxon>Cantharellales</taxon>
        <taxon>Ceratobasidiaceae</taxon>
        <taxon>Rhizoctonia</taxon>
        <taxon>Rhizoctonia solani AG-1</taxon>
    </lineage>
</organism>
<dbReference type="Gene3D" id="2.130.10.10">
    <property type="entry name" value="YVTN repeat-like/Quinoprotein amine dehydrogenase"/>
    <property type="match status" value="1"/>
</dbReference>
<name>L8WRL0_THACA</name>
<protein>
    <submittedName>
        <fullName evidence="2">WD40 domain-containing protein</fullName>
    </submittedName>
</protein>
<dbReference type="SUPFAM" id="SSF50978">
    <property type="entry name" value="WD40 repeat-like"/>
    <property type="match status" value="1"/>
</dbReference>
<gene>
    <name evidence="2" type="ORF">AG1IA_06592</name>
</gene>
<dbReference type="HOGENOM" id="CLU_1090630_0_0_1"/>
<evidence type="ECO:0000256" key="1">
    <source>
        <dbReference type="PROSITE-ProRule" id="PRU00221"/>
    </source>
</evidence>
<dbReference type="AlphaFoldDB" id="L8WRL0"/>
<proteinExistence type="predicted"/>
<dbReference type="Pfam" id="PF00400">
    <property type="entry name" value="WD40"/>
    <property type="match status" value="3"/>
</dbReference>
<accession>L8WRL0</accession>
<keyword evidence="1" id="KW-0853">WD repeat</keyword>